<comment type="subcellular location">
    <subcellularLocation>
        <location evidence="9">Membrane</location>
        <topology evidence="9">Single-pass type II membrane protein</topology>
    </subcellularLocation>
</comment>
<dbReference type="Gene3D" id="2.10.109.10">
    <property type="entry name" value="Umud Fragment, subunit A"/>
    <property type="match status" value="1"/>
</dbReference>
<evidence type="ECO:0000256" key="7">
    <source>
        <dbReference type="PIRSR" id="PIRSR600223-1"/>
    </source>
</evidence>
<feature type="active site" evidence="7">
    <location>
        <position position="81"/>
    </location>
</feature>
<dbReference type="InterPro" id="IPR036286">
    <property type="entry name" value="LexA/Signal_pep-like_sf"/>
</dbReference>
<proteinExistence type="inferred from homology"/>
<sequence>MWKQAGFWIRDLTLSVLIALVVILFLYQPVKVEGTSMMPALQDQERVFINKFVYRLGFGEVSRGDTVVFWFPGDPSKSYIKRVIGLPGDIVEVRAGTVVVNQKALEEPYVPEEYRDRQSVAPMKVPDGQYYVLGDHRSSSNDSRSWGPVPRDAIYGKAVFAYWPLAKLGAVP</sequence>
<keyword evidence="8" id="KW-1133">Transmembrane helix</keyword>
<dbReference type="InterPro" id="IPR019756">
    <property type="entry name" value="Pept_S26A_signal_pept_1_Ser-AS"/>
</dbReference>
<dbReference type="CDD" id="cd06530">
    <property type="entry name" value="S26_SPase_I"/>
    <property type="match status" value="1"/>
</dbReference>
<evidence type="ECO:0000313" key="11">
    <source>
        <dbReference type="EMBL" id="QOY90422.1"/>
    </source>
</evidence>
<dbReference type="Proteomes" id="UP000593892">
    <property type="component" value="Chromosome"/>
</dbReference>
<keyword evidence="5 8" id="KW-0645">Protease</keyword>
<dbReference type="RefSeq" id="WP_194452086.1">
    <property type="nucleotide sequence ID" value="NZ_CP063849.1"/>
</dbReference>
<evidence type="ECO:0000256" key="3">
    <source>
        <dbReference type="ARBA" id="ARBA00013208"/>
    </source>
</evidence>
<dbReference type="KEGG" id="pfer:IRI77_10835"/>
<dbReference type="GO" id="GO:0016020">
    <property type="term" value="C:membrane"/>
    <property type="evidence" value="ECO:0007669"/>
    <property type="project" value="UniProtKB-SubCell"/>
</dbReference>
<dbReference type="EC" id="3.4.21.89" evidence="3 8"/>
<dbReference type="PROSITE" id="PS00760">
    <property type="entry name" value="SPASE_I_2"/>
    <property type="match status" value="1"/>
</dbReference>
<evidence type="ECO:0000256" key="1">
    <source>
        <dbReference type="ARBA" id="ARBA00000677"/>
    </source>
</evidence>
<dbReference type="GO" id="GO:0006465">
    <property type="term" value="P:signal peptide processing"/>
    <property type="evidence" value="ECO:0007669"/>
    <property type="project" value="InterPro"/>
</dbReference>
<organism evidence="11 12">
    <name type="scientific">Paludibaculum fermentans</name>
    <dbReference type="NCBI Taxonomy" id="1473598"/>
    <lineage>
        <taxon>Bacteria</taxon>
        <taxon>Pseudomonadati</taxon>
        <taxon>Acidobacteriota</taxon>
        <taxon>Terriglobia</taxon>
        <taxon>Bryobacterales</taxon>
        <taxon>Bryobacteraceae</taxon>
        <taxon>Paludibaculum</taxon>
    </lineage>
</organism>
<feature type="active site" evidence="7">
    <location>
        <position position="36"/>
    </location>
</feature>
<dbReference type="AlphaFoldDB" id="A0A7S7NV65"/>
<dbReference type="PANTHER" id="PTHR43390:SF1">
    <property type="entry name" value="CHLOROPLAST PROCESSING PEPTIDASE"/>
    <property type="match status" value="1"/>
</dbReference>
<evidence type="ECO:0000256" key="5">
    <source>
        <dbReference type="ARBA" id="ARBA00022670"/>
    </source>
</evidence>
<evidence type="ECO:0000256" key="6">
    <source>
        <dbReference type="ARBA" id="ARBA00022801"/>
    </source>
</evidence>
<dbReference type="EMBL" id="CP063849">
    <property type="protein sequence ID" value="QOY90422.1"/>
    <property type="molecule type" value="Genomic_DNA"/>
</dbReference>
<comment type="similarity">
    <text evidence="2 9">Belongs to the peptidase S26 family.</text>
</comment>
<feature type="transmembrane region" description="Helical" evidence="8">
    <location>
        <begin position="12"/>
        <end position="30"/>
    </location>
</feature>
<keyword evidence="12" id="KW-1185">Reference proteome</keyword>
<dbReference type="InterPro" id="IPR019533">
    <property type="entry name" value="Peptidase_S26"/>
</dbReference>
<dbReference type="InterPro" id="IPR019758">
    <property type="entry name" value="Pept_S26A_signal_pept_1_CS"/>
</dbReference>
<dbReference type="GO" id="GO:0009003">
    <property type="term" value="F:signal peptidase activity"/>
    <property type="evidence" value="ECO:0007669"/>
    <property type="project" value="UniProtKB-EC"/>
</dbReference>
<dbReference type="NCBIfam" id="TIGR02227">
    <property type="entry name" value="sigpep_I_bact"/>
    <property type="match status" value="1"/>
</dbReference>
<keyword evidence="8" id="KW-0812">Transmembrane</keyword>
<evidence type="ECO:0000256" key="8">
    <source>
        <dbReference type="RuleBase" id="RU003993"/>
    </source>
</evidence>
<gene>
    <name evidence="11" type="primary">lepB</name>
    <name evidence="11" type="ORF">IRI77_10835</name>
</gene>
<dbReference type="InterPro" id="IPR000223">
    <property type="entry name" value="Pept_S26A_signal_pept_1"/>
</dbReference>
<keyword evidence="6 8" id="KW-0378">Hydrolase</keyword>
<dbReference type="InterPro" id="IPR019757">
    <property type="entry name" value="Pept_S26A_signal_pept_1_Lys-AS"/>
</dbReference>
<dbReference type="PROSITE" id="PS00501">
    <property type="entry name" value="SPASE_I_1"/>
    <property type="match status" value="1"/>
</dbReference>
<dbReference type="Pfam" id="PF10502">
    <property type="entry name" value="Peptidase_S26"/>
    <property type="match status" value="1"/>
</dbReference>
<dbReference type="GO" id="GO:0004252">
    <property type="term" value="F:serine-type endopeptidase activity"/>
    <property type="evidence" value="ECO:0007669"/>
    <property type="project" value="InterPro"/>
</dbReference>
<evidence type="ECO:0000256" key="9">
    <source>
        <dbReference type="RuleBase" id="RU362042"/>
    </source>
</evidence>
<evidence type="ECO:0000313" key="12">
    <source>
        <dbReference type="Proteomes" id="UP000593892"/>
    </source>
</evidence>
<keyword evidence="8" id="KW-0472">Membrane</keyword>
<evidence type="ECO:0000256" key="4">
    <source>
        <dbReference type="ARBA" id="ARBA00019232"/>
    </source>
</evidence>
<reference evidence="11 12" key="1">
    <citation type="submission" date="2020-10" db="EMBL/GenBank/DDBJ databases">
        <title>Complete genome sequence of Paludibaculum fermentans P105T, a facultatively anaerobic acidobacterium capable of dissimilatory Fe(III) reduction.</title>
        <authorList>
            <person name="Dedysh S.N."/>
            <person name="Beletsky A.V."/>
            <person name="Kulichevskaya I.S."/>
            <person name="Mardanov A.V."/>
            <person name="Ravin N.V."/>
        </authorList>
    </citation>
    <scope>NUCLEOTIDE SEQUENCE [LARGE SCALE GENOMIC DNA]</scope>
    <source>
        <strain evidence="11 12">P105</strain>
    </source>
</reference>
<name>A0A7S7NV65_PALFE</name>
<dbReference type="PROSITE" id="PS00761">
    <property type="entry name" value="SPASE_I_3"/>
    <property type="match status" value="1"/>
</dbReference>
<protein>
    <recommendedName>
        <fullName evidence="4 8">Signal peptidase I</fullName>
        <ecNumber evidence="3 8">3.4.21.89</ecNumber>
    </recommendedName>
</protein>
<comment type="catalytic activity">
    <reaction evidence="1 8">
        <text>Cleavage of hydrophobic, N-terminal signal or leader sequences from secreted and periplasmic proteins.</text>
        <dbReference type="EC" id="3.4.21.89"/>
    </reaction>
</comment>
<evidence type="ECO:0000256" key="2">
    <source>
        <dbReference type="ARBA" id="ARBA00009370"/>
    </source>
</evidence>
<evidence type="ECO:0000259" key="10">
    <source>
        <dbReference type="Pfam" id="PF10502"/>
    </source>
</evidence>
<dbReference type="PRINTS" id="PR00727">
    <property type="entry name" value="LEADERPTASE"/>
</dbReference>
<feature type="domain" description="Peptidase S26" evidence="10">
    <location>
        <begin position="8"/>
        <end position="163"/>
    </location>
</feature>
<dbReference type="PANTHER" id="PTHR43390">
    <property type="entry name" value="SIGNAL PEPTIDASE I"/>
    <property type="match status" value="1"/>
</dbReference>
<dbReference type="SUPFAM" id="SSF51306">
    <property type="entry name" value="LexA/Signal peptidase"/>
    <property type="match status" value="1"/>
</dbReference>
<accession>A0A7S7NV65</accession>